<evidence type="ECO:0000256" key="2">
    <source>
        <dbReference type="ARBA" id="ARBA00022475"/>
    </source>
</evidence>
<evidence type="ECO:0000256" key="3">
    <source>
        <dbReference type="ARBA" id="ARBA00022692"/>
    </source>
</evidence>
<dbReference type="RefSeq" id="WP_219539140.1">
    <property type="nucleotide sequence ID" value="NZ_JAHKRM010000054.1"/>
</dbReference>
<comment type="caution">
    <text evidence="10">The sequence shown here is derived from an EMBL/GenBank/DDBJ whole genome shotgun (WGS) entry which is preliminary data.</text>
</comment>
<name>A0ABW4GXY9_9ACTN</name>
<evidence type="ECO:0000259" key="9">
    <source>
        <dbReference type="Pfam" id="PF18967"/>
    </source>
</evidence>
<keyword evidence="6" id="KW-0051">Antiviral defense</keyword>
<evidence type="ECO:0000256" key="8">
    <source>
        <dbReference type="SAM" id="Phobius"/>
    </source>
</evidence>
<evidence type="ECO:0000256" key="5">
    <source>
        <dbReference type="ARBA" id="ARBA00022989"/>
    </source>
</evidence>
<comment type="subcellular location">
    <subcellularLocation>
        <location evidence="1">Cell membrane</location>
    </subcellularLocation>
</comment>
<accession>A0ABW4GXY9</accession>
<keyword evidence="3 8" id="KW-0812">Transmembrane</keyword>
<evidence type="ECO:0000256" key="7">
    <source>
        <dbReference type="ARBA" id="ARBA00023136"/>
    </source>
</evidence>
<keyword evidence="2" id="KW-1003">Cell membrane</keyword>
<evidence type="ECO:0000313" key="10">
    <source>
        <dbReference type="EMBL" id="MFD1547716.1"/>
    </source>
</evidence>
<feature type="transmembrane region" description="Helical" evidence="8">
    <location>
        <begin position="63"/>
        <end position="85"/>
    </location>
</feature>
<feature type="transmembrane region" description="Helical" evidence="8">
    <location>
        <begin position="36"/>
        <end position="57"/>
    </location>
</feature>
<evidence type="ECO:0000256" key="6">
    <source>
        <dbReference type="ARBA" id="ARBA00023118"/>
    </source>
</evidence>
<reference evidence="11" key="1">
    <citation type="journal article" date="2019" name="Int. J. Syst. Evol. Microbiol.">
        <title>The Global Catalogue of Microorganisms (GCM) 10K type strain sequencing project: providing services to taxonomists for standard genome sequencing and annotation.</title>
        <authorList>
            <consortium name="The Broad Institute Genomics Platform"/>
            <consortium name="The Broad Institute Genome Sequencing Center for Infectious Disease"/>
            <person name="Wu L."/>
            <person name="Ma J."/>
        </authorList>
    </citation>
    <scope>NUCLEOTIDE SEQUENCE [LARGE SCALE GENOMIC DNA]</scope>
    <source>
        <strain evidence="11">CGMCC 1.15399</strain>
    </source>
</reference>
<keyword evidence="4" id="KW-0547">Nucleotide-binding</keyword>
<organism evidence="10 11">
    <name type="scientific">Nonomuraea guangzhouensis</name>
    <dbReference type="NCBI Taxonomy" id="1291555"/>
    <lineage>
        <taxon>Bacteria</taxon>
        <taxon>Bacillati</taxon>
        <taxon>Actinomycetota</taxon>
        <taxon>Actinomycetes</taxon>
        <taxon>Streptosporangiales</taxon>
        <taxon>Streptosporangiaceae</taxon>
        <taxon>Nonomuraea</taxon>
    </lineage>
</organism>
<evidence type="ECO:0000256" key="1">
    <source>
        <dbReference type="ARBA" id="ARBA00004236"/>
    </source>
</evidence>
<evidence type="ECO:0000256" key="4">
    <source>
        <dbReference type="ARBA" id="ARBA00022741"/>
    </source>
</evidence>
<evidence type="ECO:0000313" key="11">
    <source>
        <dbReference type="Proteomes" id="UP001597097"/>
    </source>
</evidence>
<protein>
    <submittedName>
        <fullName evidence="10">Pycsar system effector family protein</fullName>
    </submittedName>
</protein>
<sequence>MTAPISPDARQVKMAAYFTRQAEGARAELCRADVKANTLLTVNGTMFSVLTALAVLVGHDLPAGGVLGVCLTVAALGTSTVMLLLTILPTLPGRGEGVGFPVLAGYLPDQVKELCESPPVDLEEEQGAEAIRLSNIAYDKHVRVQAATRLLIAALVMLGVTAIALIVWK</sequence>
<dbReference type="Proteomes" id="UP001597097">
    <property type="component" value="Unassembled WGS sequence"/>
</dbReference>
<gene>
    <name evidence="10" type="ORF">ACFSJ0_62560</name>
</gene>
<dbReference type="Pfam" id="PF18967">
    <property type="entry name" value="PycTM"/>
    <property type="match status" value="1"/>
</dbReference>
<proteinExistence type="predicted"/>
<dbReference type="EMBL" id="JBHUCM010000082">
    <property type="protein sequence ID" value="MFD1547716.1"/>
    <property type="molecule type" value="Genomic_DNA"/>
</dbReference>
<keyword evidence="7 8" id="KW-0472">Membrane</keyword>
<keyword evidence="11" id="KW-1185">Reference proteome</keyword>
<feature type="transmembrane region" description="Helical" evidence="8">
    <location>
        <begin position="150"/>
        <end position="168"/>
    </location>
</feature>
<keyword evidence="5 8" id="KW-1133">Transmembrane helix</keyword>
<dbReference type="InterPro" id="IPR043760">
    <property type="entry name" value="PycTM_dom"/>
</dbReference>
<feature type="domain" description="Pycsar effector protein" evidence="9">
    <location>
        <begin position="20"/>
        <end position="165"/>
    </location>
</feature>